<organism evidence="1 2">
    <name type="scientific">Syntrophotalea acetylenivorans</name>
    <dbReference type="NCBI Taxonomy" id="1842532"/>
    <lineage>
        <taxon>Bacteria</taxon>
        <taxon>Pseudomonadati</taxon>
        <taxon>Thermodesulfobacteriota</taxon>
        <taxon>Desulfuromonadia</taxon>
        <taxon>Desulfuromonadales</taxon>
        <taxon>Syntrophotaleaceae</taxon>
        <taxon>Syntrophotalea</taxon>
    </lineage>
</organism>
<protein>
    <submittedName>
        <fullName evidence="1">Uncharacterized protein</fullName>
    </submittedName>
</protein>
<proteinExistence type="predicted"/>
<gene>
    <name evidence="1" type="ORF">A7E78_04780</name>
</gene>
<dbReference type="KEGG" id="pef:A7E78_04780"/>
<dbReference type="RefSeq" id="WP_072283174.1">
    <property type="nucleotide sequence ID" value="NZ_CP015519.1"/>
</dbReference>
<evidence type="ECO:0000313" key="2">
    <source>
        <dbReference type="Proteomes" id="UP000182517"/>
    </source>
</evidence>
<keyword evidence="2" id="KW-1185">Reference proteome</keyword>
<dbReference type="STRING" id="1842532.A7E78_04780"/>
<accession>A0A1L3GMU1</accession>
<reference evidence="1 2" key="1">
    <citation type="journal article" date="2017" name="Genome Announc.">
        <title>Complete Genome Sequences of Two Acetylene-Fermenting Pelobacter acetylenicus Strains.</title>
        <authorList>
            <person name="Sutton J.M."/>
            <person name="Baesman S.M."/>
            <person name="Fierst J.L."/>
            <person name="Poret-Peterson A.T."/>
            <person name="Oremland R.S."/>
            <person name="Dunlap D.S."/>
            <person name="Akob D.M."/>
        </authorList>
    </citation>
    <scope>NUCLEOTIDE SEQUENCE [LARGE SCALE GENOMIC DNA]</scope>
    <source>
        <strain evidence="1 2">SFB93</strain>
    </source>
</reference>
<dbReference type="EMBL" id="CP015519">
    <property type="protein sequence ID" value="APG27210.1"/>
    <property type="molecule type" value="Genomic_DNA"/>
</dbReference>
<evidence type="ECO:0000313" key="1">
    <source>
        <dbReference type="EMBL" id="APG27210.1"/>
    </source>
</evidence>
<dbReference type="Proteomes" id="UP000182517">
    <property type="component" value="Chromosome"/>
</dbReference>
<dbReference type="AlphaFoldDB" id="A0A1L3GMU1"/>
<name>A0A1L3GMU1_9BACT</name>
<sequence>MIRPGGVTDKEWGKLRAQLVWEYAKTVPLKKVKLNNRGKVNRDQTLVHVLNVGKNAKYHEGVKAALAYLDDRLEKVSRTKRGVDHKTEGAKALMPEIQELANQADALKVEVNATRQQYQIEEWFLGAGRILRP</sequence>